<dbReference type="EMBL" id="AMZH03004580">
    <property type="protein sequence ID" value="RRT68794.1"/>
    <property type="molecule type" value="Genomic_DNA"/>
</dbReference>
<dbReference type="Proteomes" id="UP000287651">
    <property type="component" value="Unassembled WGS sequence"/>
</dbReference>
<accession>A0A426ZXV1</accession>
<dbReference type="AlphaFoldDB" id="A0A426ZXV1"/>
<gene>
    <name evidence="1" type="ORF">B296_00022531</name>
</gene>
<protein>
    <submittedName>
        <fullName evidence="1">Uncharacterized protein</fullName>
    </submittedName>
</protein>
<sequence>MRISFLFTCKSIANPNGRRNADTAPWPTNFRQPWLCPHAYDDHRRLAPVRHGIATGPRETKPTWFSRKSLSSKVPVGDDITAMEYDGLRDKYK</sequence>
<name>A0A426ZXV1_ENSVE</name>
<proteinExistence type="predicted"/>
<evidence type="ECO:0000313" key="1">
    <source>
        <dbReference type="EMBL" id="RRT68794.1"/>
    </source>
</evidence>
<organism evidence="1 2">
    <name type="scientific">Ensete ventricosum</name>
    <name type="common">Abyssinian banana</name>
    <name type="synonym">Musa ensete</name>
    <dbReference type="NCBI Taxonomy" id="4639"/>
    <lineage>
        <taxon>Eukaryota</taxon>
        <taxon>Viridiplantae</taxon>
        <taxon>Streptophyta</taxon>
        <taxon>Embryophyta</taxon>
        <taxon>Tracheophyta</taxon>
        <taxon>Spermatophyta</taxon>
        <taxon>Magnoliopsida</taxon>
        <taxon>Liliopsida</taxon>
        <taxon>Zingiberales</taxon>
        <taxon>Musaceae</taxon>
        <taxon>Ensete</taxon>
    </lineage>
</organism>
<comment type="caution">
    <text evidence="1">The sequence shown here is derived from an EMBL/GenBank/DDBJ whole genome shotgun (WGS) entry which is preliminary data.</text>
</comment>
<evidence type="ECO:0000313" key="2">
    <source>
        <dbReference type="Proteomes" id="UP000287651"/>
    </source>
</evidence>
<reference evidence="1 2" key="1">
    <citation type="journal article" date="2014" name="Agronomy (Basel)">
        <title>A Draft Genome Sequence for Ensete ventricosum, the Drought-Tolerant Tree Against Hunger.</title>
        <authorList>
            <person name="Harrison J."/>
            <person name="Moore K.A."/>
            <person name="Paszkiewicz K."/>
            <person name="Jones T."/>
            <person name="Grant M."/>
            <person name="Ambacheew D."/>
            <person name="Muzemil S."/>
            <person name="Studholme D.J."/>
        </authorList>
    </citation>
    <scope>NUCLEOTIDE SEQUENCE [LARGE SCALE GENOMIC DNA]</scope>
</reference>